<comment type="caution">
    <text evidence="3">The sequence shown here is derived from an EMBL/GenBank/DDBJ whole genome shotgun (WGS) entry which is preliminary data.</text>
</comment>
<evidence type="ECO:0000259" key="2">
    <source>
        <dbReference type="SMART" id="SM00499"/>
    </source>
</evidence>
<dbReference type="Pfam" id="PF14547">
    <property type="entry name" value="Hydrophob_seed"/>
    <property type="match status" value="1"/>
</dbReference>
<dbReference type="EMBL" id="JAUJYO010000011">
    <property type="protein sequence ID" value="KAK1303355.1"/>
    <property type="molecule type" value="Genomic_DNA"/>
</dbReference>
<proteinExistence type="predicted"/>
<dbReference type="InterPro" id="IPR027923">
    <property type="entry name" value="Hydrophob_seed_dom"/>
</dbReference>
<organism evidence="3 4">
    <name type="scientific">Acorus calamus</name>
    <name type="common">Sweet flag</name>
    <dbReference type="NCBI Taxonomy" id="4465"/>
    <lineage>
        <taxon>Eukaryota</taxon>
        <taxon>Viridiplantae</taxon>
        <taxon>Streptophyta</taxon>
        <taxon>Embryophyta</taxon>
        <taxon>Tracheophyta</taxon>
        <taxon>Spermatophyta</taxon>
        <taxon>Magnoliopsida</taxon>
        <taxon>Liliopsida</taxon>
        <taxon>Acoraceae</taxon>
        <taxon>Acorus</taxon>
    </lineage>
</organism>
<evidence type="ECO:0000313" key="3">
    <source>
        <dbReference type="EMBL" id="KAK1303355.1"/>
    </source>
</evidence>
<gene>
    <name evidence="3" type="primary">TPRP-F1</name>
    <name evidence="3" type="ORF">QJS10_CPB11g01645</name>
</gene>
<dbReference type="CDD" id="cd01958">
    <property type="entry name" value="HPS_like"/>
    <property type="match status" value="1"/>
</dbReference>
<dbReference type="Gene3D" id="1.10.110.10">
    <property type="entry name" value="Plant lipid-transfer and hydrophobic proteins"/>
    <property type="match status" value="1"/>
</dbReference>
<reference evidence="3" key="2">
    <citation type="submission" date="2023-06" db="EMBL/GenBank/DDBJ databases">
        <authorList>
            <person name="Ma L."/>
            <person name="Liu K.-W."/>
            <person name="Li Z."/>
            <person name="Hsiao Y.-Y."/>
            <person name="Qi Y."/>
            <person name="Fu T."/>
            <person name="Tang G."/>
            <person name="Zhang D."/>
            <person name="Sun W.-H."/>
            <person name="Liu D.-K."/>
            <person name="Li Y."/>
            <person name="Chen G.-Z."/>
            <person name="Liu X.-D."/>
            <person name="Liao X.-Y."/>
            <person name="Jiang Y.-T."/>
            <person name="Yu X."/>
            <person name="Hao Y."/>
            <person name="Huang J."/>
            <person name="Zhao X.-W."/>
            <person name="Ke S."/>
            <person name="Chen Y.-Y."/>
            <person name="Wu W.-L."/>
            <person name="Hsu J.-L."/>
            <person name="Lin Y.-F."/>
            <person name="Huang M.-D."/>
            <person name="Li C.-Y."/>
            <person name="Huang L."/>
            <person name="Wang Z.-W."/>
            <person name="Zhao X."/>
            <person name="Zhong W.-Y."/>
            <person name="Peng D.-H."/>
            <person name="Ahmad S."/>
            <person name="Lan S."/>
            <person name="Zhang J.-S."/>
            <person name="Tsai W.-C."/>
            <person name="Van De Peer Y."/>
            <person name="Liu Z.-J."/>
        </authorList>
    </citation>
    <scope>NUCLEOTIDE SEQUENCE</scope>
    <source>
        <strain evidence="3">CP</strain>
        <tissue evidence="3">Leaves</tissue>
    </source>
</reference>
<dbReference type="AlphaFoldDB" id="A0AAV9DQG6"/>
<dbReference type="InterPro" id="IPR051636">
    <property type="entry name" value="Plant_LTP/defense-related"/>
</dbReference>
<dbReference type="Proteomes" id="UP001180020">
    <property type="component" value="Unassembled WGS sequence"/>
</dbReference>
<keyword evidence="4" id="KW-1185">Reference proteome</keyword>
<feature type="chain" id="PRO_5043507958" evidence="1">
    <location>
        <begin position="24"/>
        <end position="171"/>
    </location>
</feature>
<sequence length="171" mass="18206">MGKSKTILANLLVFFVTLKIAHACSYCPTEPPPVVHEPPVVVPKPPTYEYPPTNPVPKRPPVVKPPTIPYTPTNPNPPVLPIPQSSCPINALKLDACVSLLSDLVHISIGSQATEACCPVLEGLADLDAALCLCTAIRVKALNVNVVLPVALQVLADCGKHCPSDYQCPNY</sequence>
<accession>A0AAV9DQG6</accession>
<dbReference type="InterPro" id="IPR016140">
    <property type="entry name" value="Bifunc_inhib/LTP/seed_store"/>
</dbReference>
<dbReference type="SMART" id="SM00499">
    <property type="entry name" value="AAI"/>
    <property type="match status" value="1"/>
</dbReference>
<dbReference type="SUPFAM" id="SSF47699">
    <property type="entry name" value="Bifunctional inhibitor/lipid-transfer protein/seed storage 2S albumin"/>
    <property type="match status" value="1"/>
</dbReference>
<dbReference type="PANTHER" id="PTHR31731">
    <property type="match status" value="1"/>
</dbReference>
<dbReference type="InterPro" id="IPR036312">
    <property type="entry name" value="Bifun_inhib/LTP/seed_sf"/>
</dbReference>
<evidence type="ECO:0000256" key="1">
    <source>
        <dbReference type="SAM" id="SignalP"/>
    </source>
</evidence>
<evidence type="ECO:0000313" key="4">
    <source>
        <dbReference type="Proteomes" id="UP001180020"/>
    </source>
</evidence>
<name>A0AAV9DQG6_ACOCL</name>
<reference evidence="3" key="1">
    <citation type="journal article" date="2023" name="Nat. Commun.">
        <title>Diploid and tetraploid genomes of Acorus and the evolution of monocots.</title>
        <authorList>
            <person name="Ma L."/>
            <person name="Liu K.W."/>
            <person name="Li Z."/>
            <person name="Hsiao Y.Y."/>
            <person name="Qi Y."/>
            <person name="Fu T."/>
            <person name="Tang G.D."/>
            <person name="Zhang D."/>
            <person name="Sun W.H."/>
            <person name="Liu D.K."/>
            <person name="Li Y."/>
            <person name="Chen G.Z."/>
            <person name="Liu X.D."/>
            <person name="Liao X.Y."/>
            <person name="Jiang Y.T."/>
            <person name="Yu X."/>
            <person name="Hao Y."/>
            <person name="Huang J."/>
            <person name="Zhao X.W."/>
            <person name="Ke S."/>
            <person name="Chen Y.Y."/>
            <person name="Wu W.L."/>
            <person name="Hsu J.L."/>
            <person name="Lin Y.F."/>
            <person name="Huang M.D."/>
            <person name="Li C.Y."/>
            <person name="Huang L."/>
            <person name="Wang Z.W."/>
            <person name="Zhao X."/>
            <person name="Zhong W.Y."/>
            <person name="Peng D.H."/>
            <person name="Ahmad S."/>
            <person name="Lan S."/>
            <person name="Zhang J.S."/>
            <person name="Tsai W.C."/>
            <person name="Van de Peer Y."/>
            <person name="Liu Z.J."/>
        </authorList>
    </citation>
    <scope>NUCLEOTIDE SEQUENCE</scope>
    <source>
        <strain evidence="3">CP</strain>
    </source>
</reference>
<feature type="signal peptide" evidence="1">
    <location>
        <begin position="1"/>
        <end position="23"/>
    </location>
</feature>
<protein>
    <submittedName>
        <fullName evidence="3">36.4 kDa proline-rich protein</fullName>
    </submittedName>
</protein>
<keyword evidence="1" id="KW-0732">Signal</keyword>
<feature type="domain" description="Bifunctional inhibitor/plant lipid transfer protein/seed storage helical" evidence="2">
    <location>
        <begin position="87"/>
        <end position="168"/>
    </location>
</feature>